<sequence length="83" mass="9543">MPRFHFNIYDGYTARDDAGTELEDHEAARTMAIRLAGELMVDEGRRTKLGNEWRLEVTDHTGLVLYRIDFSIAESSAVAKRWV</sequence>
<reference evidence="2" key="1">
    <citation type="journal article" date="2021" name="Front. Microbiol.">
        <title>Comprehensive Comparative Genomics and Phenotyping of Methylobacterium Species.</title>
        <authorList>
            <person name="Alessa O."/>
            <person name="Ogura Y."/>
            <person name="Fujitani Y."/>
            <person name="Takami H."/>
            <person name="Hayashi T."/>
            <person name="Sahin N."/>
            <person name="Tani A."/>
        </authorList>
    </citation>
    <scope>NUCLEOTIDE SEQUENCE</scope>
    <source>
        <strain evidence="2">DSM 23674</strain>
    </source>
</reference>
<evidence type="ECO:0000313" key="3">
    <source>
        <dbReference type="Proteomes" id="UP001055101"/>
    </source>
</evidence>
<dbReference type="EMBL" id="BPRA01000006">
    <property type="protein sequence ID" value="GJE54979.1"/>
    <property type="molecule type" value="Genomic_DNA"/>
</dbReference>
<gene>
    <name evidence="2" type="ORF">EKPJFOCH_1465</name>
</gene>
<organism evidence="2 3">
    <name type="scientific">Methylobacterium thuringiense</name>
    <dbReference type="NCBI Taxonomy" id="1003091"/>
    <lineage>
        <taxon>Bacteria</taxon>
        <taxon>Pseudomonadati</taxon>
        <taxon>Pseudomonadota</taxon>
        <taxon>Alphaproteobacteria</taxon>
        <taxon>Hyphomicrobiales</taxon>
        <taxon>Methylobacteriaceae</taxon>
        <taxon>Methylobacterium</taxon>
    </lineage>
</organism>
<evidence type="ECO:0000259" key="1">
    <source>
        <dbReference type="Pfam" id="PF21834"/>
    </source>
</evidence>
<dbReference type="InterPro" id="IPR054189">
    <property type="entry name" value="DUF6894"/>
</dbReference>
<protein>
    <recommendedName>
        <fullName evidence="1">DUF6894 domain-containing protein</fullName>
    </recommendedName>
</protein>
<dbReference type="RefSeq" id="WP_147817878.1">
    <property type="nucleotide sequence ID" value="NZ_BPRA01000006.1"/>
</dbReference>
<feature type="domain" description="DUF6894" evidence="1">
    <location>
        <begin position="3"/>
        <end position="71"/>
    </location>
</feature>
<accession>A0ABQ4TL29</accession>
<keyword evidence="3" id="KW-1185">Reference proteome</keyword>
<dbReference type="Pfam" id="PF21834">
    <property type="entry name" value="DUF6894"/>
    <property type="match status" value="1"/>
</dbReference>
<comment type="caution">
    <text evidence="2">The sequence shown here is derived from an EMBL/GenBank/DDBJ whole genome shotgun (WGS) entry which is preliminary data.</text>
</comment>
<proteinExistence type="predicted"/>
<evidence type="ECO:0000313" key="2">
    <source>
        <dbReference type="EMBL" id="GJE54979.1"/>
    </source>
</evidence>
<dbReference type="Proteomes" id="UP001055101">
    <property type="component" value="Unassembled WGS sequence"/>
</dbReference>
<reference evidence="2" key="2">
    <citation type="submission" date="2021-08" db="EMBL/GenBank/DDBJ databases">
        <authorList>
            <person name="Tani A."/>
            <person name="Ola A."/>
            <person name="Ogura Y."/>
            <person name="Katsura K."/>
            <person name="Hayashi T."/>
        </authorList>
    </citation>
    <scope>NUCLEOTIDE SEQUENCE</scope>
    <source>
        <strain evidence="2">DSM 23674</strain>
    </source>
</reference>
<name>A0ABQ4TL29_9HYPH</name>